<dbReference type="OrthoDB" id="9815592at2"/>
<dbReference type="EC" id="2.3.1.79" evidence="4"/>
<accession>A0A1Y5TZ06</accession>
<dbReference type="InterPro" id="IPR051159">
    <property type="entry name" value="Hexapeptide_acetyltransf"/>
</dbReference>
<keyword evidence="3" id="KW-0472">Membrane</keyword>
<sequence>MRLDTFSSADFDRSASRATEALWLLLSGLFVASWLPGSGWRVRLLRAFGARIGTGVVMKPSVQIKFPWRLTVGDHTWIGEGVWIDNLAEVHIGSHVCISQGAYLCTGSHDWNKESFDLITRRIVLNDHSWVGAKSIIAPGTKIGDGAVLAMAGLAKGELKSWTVYAGNPASAVRSRQT</sequence>
<dbReference type="SUPFAM" id="SSF51161">
    <property type="entry name" value="Trimeric LpxA-like enzymes"/>
    <property type="match status" value="1"/>
</dbReference>
<feature type="transmembrane region" description="Helical" evidence="3">
    <location>
        <begin position="20"/>
        <end position="37"/>
    </location>
</feature>
<proteinExistence type="inferred from homology"/>
<gene>
    <name evidence="4" type="primary">maa_2</name>
    <name evidence="4" type="ORF">TRL7639_04547</name>
</gene>
<protein>
    <submittedName>
        <fullName evidence="4">Maltose O-acetyltransferase</fullName>
        <ecNumber evidence="4">2.3.1.79</ecNumber>
    </submittedName>
</protein>
<reference evidence="4 5" key="1">
    <citation type="submission" date="2017-03" db="EMBL/GenBank/DDBJ databases">
        <authorList>
            <person name="Afonso C.L."/>
            <person name="Miller P.J."/>
            <person name="Scott M.A."/>
            <person name="Spackman E."/>
            <person name="Goraichik I."/>
            <person name="Dimitrov K.M."/>
            <person name="Suarez D.L."/>
            <person name="Swayne D.E."/>
        </authorList>
    </citation>
    <scope>NUCLEOTIDE SEQUENCE [LARGE SCALE GENOMIC DNA]</scope>
    <source>
        <strain evidence="4 5">CECT 7639</strain>
    </source>
</reference>
<dbReference type="Gene3D" id="2.160.10.10">
    <property type="entry name" value="Hexapeptide repeat proteins"/>
    <property type="match status" value="1"/>
</dbReference>
<comment type="similarity">
    <text evidence="1">Belongs to the transferase hexapeptide repeat family.</text>
</comment>
<keyword evidence="2 4" id="KW-0808">Transferase</keyword>
<dbReference type="NCBIfam" id="NF007797">
    <property type="entry name" value="PRK10502.1"/>
    <property type="match status" value="1"/>
</dbReference>
<dbReference type="GO" id="GO:0005829">
    <property type="term" value="C:cytosol"/>
    <property type="evidence" value="ECO:0007669"/>
    <property type="project" value="TreeGrafter"/>
</dbReference>
<evidence type="ECO:0000313" key="5">
    <source>
        <dbReference type="Proteomes" id="UP000193077"/>
    </source>
</evidence>
<organism evidence="4 5">
    <name type="scientific">Falsiruegeria litorea R37</name>
    <dbReference type="NCBI Taxonomy" id="1200284"/>
    <lineage>
        <taxon>Bacteria</taxon>
        <taxon>Pseudomonadati</taxon>
        <taxon>Pseudomonadota</taxon>
        <taxon>Alphaproteobacteria</taxon>
        <taxon>Rhodobacterales</taxon>
        <taxon>Roseobacteraceae</taxon>
        <taxon>Falsiruegeria</taxon>
    </lineage>
</organism>
<keyword evidence="3" id="KW-1133">Transmembrane helix</keyword>
<keyword evidence="5" id="KW-1185">Reference proteome</keyword>
<keyword evidence="4" id="KW-0012">Acyltransferase</keyword>
<evidence type="ECO:0000256" key="2">
    <source>
        <dbReference type="ARBA" id="ARBA00022679"/>
    </source>
</evidence>
<keyword evidence="3" id="KW-0812">Transmembrane</keyword>
<name>A0A1Y5TZ06_9RHOB</name>
<dbReference type="Proteomes" id="UP000193077">
    <property type="component" value="Unassembled WGS sequence"/>
</dbReference>
<dbReference type="AlphaFoldDB" id="A0A1Y5TZ06"/>
<dbReference type="RefSeq" id="WP_085798188.1">
    <property type="nucleotide sequence ID" value="NZ_FWFO01000010.1"/>
</dbReference>
<dbReference type="PANTHER" id="PTHR23416">
    <property type="entry name" value="SIALIC ACID SYNTHASE-RELATED"/>
    <property type="match status" value="1"/>
</dbReference>
<dbReference type="GO" id="GO:0008925">
    <property type="term" value="F:maltose O-acetyltransferase activity"/>
    <property type="evidence" value="ECO:0007669"/>
    <property type="project" value="UniProtKB-EC"/>
</dbReference>
<dbReference type="InterPro" id="IPR011004">
    <property type="entry name" value="Trimer_LpxA-like_sf"/>
</dbReference>
<evidence type="ECO:0000313" key="4">
    <source>
        <dbReference type="EMBL" id="SLN74542.1"/>
    </source>
</evidence>
<dbReference type="CDD" id="cd05825">
    <property type="entry name" value="LbH_wcaF_like"/>
    <property type="match status" value="1"/>
</dbReference>
<evidence type="ECO:0000256" key="3">
    <source>
        <dbReference type="SAM" id="Phobius"/>
    </source>
</evidence>
<evidence type="ECO:0000256" key="1">
    <source>
        <dbReference type="ARBA" id="ARBA00007274"/>
    </source>
</evidence>
<dbReference type="EMBL" id="FWFO01000010">
    <property type="protein sequence ID" value="SLN74542.1"/>
    <property type="molecule type" value="Genomic_DNA"/>
</dbReference>
<dbReference type="PANTHER" id="PTHR23416:SF23">
    <property type="entry name" value="ACETYLTRANSFERASE C18B11.09C-RELATED"/>
    <property type="match status" value="1"/>
</dbReference>